<reference evidence="7 8" key="1">
    <citation type="submission" date="2017-09" db="EMBL/GenBank/DDBJ databases">
        <title>Depth-based differentiation of microbial function through sediment-hosted aquifers and enrichment of novel symbionts in the deep terrestrial subsurface.</title>
        <authorList>
            <person name="Probst A.J."/>
            <person name="Ladd B."/>
            <person name="Jarett J.K."/>
            <person name="Geller-Mcgrath D.E."/>
            <person name="Sieber C.M."/>
            <person name="Emerson J.B."/>
            <person name="Anantharaman K."/>
            <person name="Thomas B.C."/>
            <person name="Malmstrom R."/>
            <person name="Stieglmeier M."/>
            <person name="Klingl A."/>
            <person name="Woyke T."/>
            <person name="Ryan C.M."/>
            <person name="Banfield J.F."/>
        </authorList>
    </citation>
    <scope>NUCLEOTIDE SEQUENCE [LARGE SCALE GENOMIC DNA]</scope>
    <source>
        <strain evidence="7">CG23_combo_of_CG06-09_8_20_14_all_34_8</strain>
    </source>
</reference>
<feature type="transmembrane region" description="Helical" evidence="6">
    <location>
        <begin position="17"/>
        <end position="38"/>
    </location>
</feature>
<dbReference type="PANTHER" id="PTHR10806">
    <property type="entry name" value="SIGNAL PEPTIDASE COMPLEX CATALYTIC SUBUNIT SEC11"/>
    <property type="match status" value="1"/>
</dbReference>
<dbReference type="GO" id="GO:0009003">
    <property type="term" value="F:signal peptidase activity"/>
    <property type="evidence" value="ECO:0007669"/>
    <property type="project" value="UniProtKB-EC"/>
</dbReference>
<feature type="transmembrane region" description="Helical" evidence="6">
    <location>
        <begin position="154"/>
        <end position="176"/>
    </location>
</feature>
<accession>A0A2H0B680</accession>
<dbReference type="GO" id="GO:0006465">
    <property type="term" value="P:signal peptide processing"/>
    <property type="evidence" value="ECO:0007669"/>
    <property type="project" value="UniProtKB-UniRule"/>
</dbReference>
<dbReference type="SUPFAM" id="SSF51306">
    <property type="entry name" value="LexA/Signal peptidase"/>
    <property type="match status" value="1"/>
</dbReference>
<evidence type="ECO:0000256" key="1">
    <source>
        <dbReference type="ARBA" id="ARBA00004370"/>
    </source>
</evidence>
<keyword evidence="2 6" id="KW-0812">Transmembrane</keyword>
<dbReference type="EC" id="3.4.21.89" evidence="5"/>
<organism evidence="7 8">
    <name type="scientific">Candidatus Beckwithbacteria bacterium CG23_combo_of_CG06-09_8_20_14_all_34_8</name>
    <dbReference type="NCBI Taxonomy" id="1974497"/>
    <lineage>
        <taxon>Bacteria</taxon>
        <taxon>Candidatus Beckwithiibacteriota</taxon>
    </lineage>
</organism>
<proteinExistence type="predicted"/>
<evidence type="ECO:0000313" key="7">
    <source>
        <dbReference type="EMBL" id="PIP53162.1"/>
    </source>
</evidence>
<evidence type="ECO:0000256" key="5">
    <source>
        <dbReference type="NCBIfam" id="TIGR02228"/>
    </source>
</evidence>
<name>A0A2H0B680_9BACT</name>
<gene>
    <name evidence="7" type="ORF">COX08_02495</name>
</gene>
<dbReference type="CDD" id="cd06530">
    <property type="entry name" value="S26_SPase_I"/>
    <property type="match status" value="1"/>
</dbReference>
<dbReference type="InterPro" id="IPR001733">
    <property type="entry name" value="Peptidase_S26B"/>
</dbReference>
<dbReference type="NCBIfam" id="TIGR02228">
    <property type="entry name" value="sigpep_I_arch"/>
    <property type="match status" value="1"/>
</dbReference>
<evidence type="ECO:0000256" key="4">
    <source>
        <dbReference type="ARBA" id="ARBA00023136"/>
    </source>
</evidence>
<evidence type="ECO:0000256" key="2">
    <source>
        <dbReference type="ARBA" id="ARBA00022692"/>
    </source>
</evidence>
<comment type="caution">
    <text evidence="7">The sequence shown here is derived from an EMBL/GenBank/DDBJ whole genome shotgun (WGS) entry which is preliminary data.</text>
</comment>
<dbReference type="AlphaFoldDB" id="A0A2H0B680"/>
<protein>
    <recommendedName>
        <fullName evidence="5">Signal peptidase I</fullName>
        <ecNumber evidence="5">3.4.21.89</ecNumber>
    </recommendedName>
</protein>
<evidence type="ECO:0000256" key="6">
    <source>
        <dbReference type="SAM" id="Phobius"/>
    </source>
</evidence>
<evidence type="ECO:0000256" key="3">
    <source>
        <dbReference type="ARBA" id="ARBA00022989"/>
    </source>
</evidence>
<keyword evidence="3 6" id="KW-1133">Transmembrane helix</keyword>
<dbReference type="InterPro" id="IPR019533">
    <property type="entry name" value="Peptidase_S26"/>
</dbReference>
<evidence type="ECO:0000313" key="8">
    <source>
        <dbReference type="Proteomes" id="UP000229459"/>
    </source>
</evidence>
<dbReference type="GO" id="GO:0016020">
    <property type="term" value="C:membrane"/>
    <property type="evidence" value="ECO:0007669"/>
    <property type="project" value="UniProtKB-SubCell"/>
</dbReference>
<dbReference type="Proteomes" id="UP000229459">
    <property type="component" value="Unassembled WGS sequence"/>
</dbReference>
<keyword evidence="4 6" id="KW-0472">Membrane</keyword>
<comment type="subcellular location">
    <subcellularLocation>
        <location evidence="1">Membrane</location>
    </subcellularLocation>
</comment>
<dbReference type="EMBL" id="PCSR01000057">
    <property type="protein sequence ID" value="PIP53162.1"/>
    <property type="molecule type" value="Genomic_DNA"/>
</dbReference>
<dbReference type="PANTHER" id="PTHR10806:SF6">
    <property type="entry name" value="SIGNAL PEPTIDASE COMPLEX CATALYTIC SUBUNIT SEC11"/>
    <property type="match status" value="1"/>
</dbReference>
<dbReference type="InterPro" id="IPR036286">
    <property type="entry name" value="LexA/Signal_pep-like_sf"/>
</dbReference>
<dbReference type="GO" id="GO:0004252">
    <property type="term" value="F:serine-type endopeptidase activity"/>
    <property type="evidence" value="ECO:0007669"/>
    <property type="project" value="UniProtKB-UniRule"/>
</dbReference>
<sequence>MEENINKMNKFKIIGNVFYVMVITFLALVAVGTAFSVLQAPGGLRLFVVMSGSMEPKISTASVVIVTPAKSYQKGDVITFFANPTQRDLKKSGTTVTHRIIEVSNDEGRATYQTKGDANEDPDREMVTQAAVLGKVLFSIPFLGRVIAFTKTQIGFITVIVIPATLIVYSEILNIIKEIKAMISRKKSQKAIINKDKMLDETEKIDNNAKNTKIVTDTKKSNKKVKIPEIKKTGRKFHKGQT</sequence>